<feature type="domain" description="HTH gntR-type" evidence="4">
    <location>
        <begin position="16"/>
        <end position="86"/>
    </location>
</feature>
<name>A0ABP4GKX4_9PSEU</name>
<evidence type="ECO:0000259" key="4">
    <source>
        <dbReference type="PROSITE" id="PS50949"/>
    </source>
</evidence>
<dbReference type="InterPro" id="IPR011711">
    <property type="entry name" value="GntR_C"/>
</dbReference>
<dbReference type="CDD" id="cd07377">
    <property type="entry name" value="WHTH_GntR"/>
    <property type="match status" value="1"/>
</dbReference>
<dbReference type="InterPro" id="IPR036390">
    <property type="entry name" value="WH_DNA-bd_sf"/>
</dbReference>
<evidence type="ECO:0000313" key="5">
    <source>
        <dbReference type="EMBL" id="GAA1226550.1"/>
    </source>
</evidence>
<dbReference type="Gene3D" id="1.20.120.530">
    <property type="entry name" value="GntR ligand-binding domain-like"/>
    <property type="match status" value="1"/>
</dbReference>
<dbReference type="InterPro" id="IPR008920">
    <property type="entry name" value="TF_FadR/GntR_C"/>
</dbReference>
<reference evidence="6" key="1">
    <citation type="journal article" date="2019" name="Int. J. Syst. Evol. Microbiol.">
        <title>The Global Catalogue of Microorganisms (GCM) 10K type strain sequencing project: providing services to taxonomists for standard genome sequencing and annotation.</title>
        <authorList>
            <consortium name="The Broad Institute Genomics Platform"/>
            <consortium name="The Broad Institute Genome Sequencing Center for Infectious Disease"/>
            <person name="Wu L."/>
            <person name="Ma J."/>
        </authorList>
    </citation>
    <scope>NUCLEOTIDE SEQUENCE [LARGE SCALE GENOMIC DNA]</scope>
    <source>
        <strain evidence="6">JCM 13023</strain>
    </source>
</reference>
<sequence length="260" mass="27767">MSSFAAYLRLDATEGPGLPQNVAGQLETAVAVGLLSHGDRLPPESELAAELGVSTGTLRQALETLRQRGVIETRRGRGGGSFVRSASKPPPEAVMNRLRERSADSLRDLGDACAAVVGGAAYLAARRAAGDDVTHLRSLAGHFRGAETADERRRADSRFHIEIGVIAHSARLTQAIVHLHDELASLFWMVGGEVDHHPVTESAHAGLIAAIEGADADTARAVVMRHVEDRVQHLLDLHLDLVVRGESSMTATHRREGEGT</sequence>
<dbReference type="SUPFAM" id="SSF46785">
    <property type="entry name" value="Winged helix' DNA-binding domain"/>
    <property type="match status" value="1"/>
</dbReference>
<dbReference type="SMART" id="SM00895">
    <property type="entry name" value="FCD"/>
    <property type="match status" value="1"/>
</dbReference>
<protein>
    <submittedName>
        <fullName evidence="5">FCD domain-containing protein</fullName>
    </submittedName>
</protein>
<keyword evidence="6" id="KW-1185">Reference proteome</keyword>
<dbReference type="PROSITE" id="PS50949">
    <property type="entry name" value="HTH_GNTR"/>
    <property type="match status" value="1"/>
</dbReference>
<dbReference type="PRINTS" id="PR00035">
    <property type="entry name" value="HTHGNTR"/>
</dbReference>
<keyword evidence="2" id="KW-0238">DNA-binding</keyword>
<dbReference type="Gene3D" id="1.10.10.10">
    <property type="entry name" value="Winged helix-like DNA-binding domain superfamily/Winged helix DNA-binding domain"/>
    <property type="match status" value="1"/>
</dbReference>
<organism evidence="5 6">
    <name type="scientific">Prauserella halophila</name>
    <dbReference type="NCBI Taxonomy" id="185641"/>
    <lineage>
        <taxon>Bacteria</taxon>
        <taxon>Bacillati</taxon>
        <taxon>Actinomycetota</taxon>
        <taxon>Actinomycetes</taxon>
        <taxon>Pseudonocardiales</taxon>
        <taxon>Pseudonocardiaceae</taxon>
        <taxon>Prauserella</taxon>
    </lineage>
</organism>
<gene>
    <name evidence="5" type="ORF">GCM10009676_05720</name>
</gene>
<dbReference type="Proteomes" id="UP001500653">
    <property type="component" value="Unassembled WGS sequence"/>
</dbReference>
<evidence type="ECO:0000256" key="1">
    <source>
        <dbReference type="ARBA" id="ARBA00023015"/>
    </source>
</evidence>
<dbReference type="EMBL" id="BAAALN010000002">
    <property type="protein sequence ID" value="GAA1226550.1"/>
    <property type="molecule type" value="Genomic_DNA"/>
</dbReference>
<dbReference type="Pfam" id="PF00392">
    <property type="entry name" value="GntR"/>
    <property type="match status" value="1"/>
</dbReference>
<dbReference type="SMART" id="SM00345">
    <property type="entry name" value="HTH_GNTR"/>
    <property type="match status" value="1"/>
</dbReference>
<keyword evidence="1" id="KW-0805">Transcription regulation</keyword>
<dbReference type="PANTHER" id="PTHR43537:SF5">
    <property type="entry name" value="UXU OPERON TRANSCRIPTIONAL REGULATOR"/>
    <property type="match status" value="1"/>
</dbReference>
<dbReference type="InterPro" id="IPR000524">
    <property type="entry name" value="Tscrpt_reg_HTH_GntR"/>
</dbReference>
<comment type="caution">
    <text evidence="5">The sequence shown here is derived from an EMBL/GenBank/DDBJ whole genome shotgun (WGS) entry which is preliminary data.</text>
</comment>
<proteinExistence type="predicted"/>
<dbReference type="PANTHER" id="PTHR43537">
    <property type="entry name" value="TRANSCRIPTIONAL REGULATOR, GNTR FAMILY"/>
    <property type="match status" value="1"/>
</dbReference>
<dbReference type="SUPFAM" id="SSF48008">
    <property type="entry name" value="GntR ligand-binding domain-like"/>
    <property type="match status" value="1"/>
</dbReference>
<dbReference type="InterPro" id="IPR036388">
    <property type="entry name" value="WH-like_DNA-bd_sf"/>
</dbReference>
<accession>A0ABP4GKX4</accession>
<dbReference type="Pfam" id="PF07729">
    <property type="entry name" value="FCD"/>
    <property type="match status" value="1"/>
</dbReference>
<evidence type="ECO:0000256" key="2">
    <source>
        <dbReference type="ARBA" id="ARBA00023125"/>
    </source>
</evidence>
<dbReference type="RefSeq" id="WP_253864883.1">
    <property type="nucleotide sequence ID" value="NZ_BAAALN010000002.1"/>
</dbReference>
<evidence type="ECO:0000313" key="6">
    <source>
        <dbReference type="Proteomes" id="UP001500653"/>
    </source>
</evidence>
<keyword evidence="3" id="KW-0804">Transcription</keyword>
<evidence type="ECO:0000256" key="3">
    <source>
        <dbReference type="ARBA" id="ARBA00023163"/>
    </source>
</evidence>